<dbReference type="STRING" id="1302685.SAMN05444408_111107"/>
<dbReference type="EMBL" id="FQVO01000011">
    <property type="protein sequence ID" value="SHF23502.1"/>
    <property type="molecule type" value="Genomic_DNA"/>
</dbReference>
<name>A0A1M5A0N1_9FLAO</name>
<dbReference type="RefSeq" id="WP_072885513.1">
    <property type="nucleotide sequence ID" value="NZ_FQVO01000011.1"/>
</dbReference>
<gene>
    <name evidence="1" type="ORF">SAMN05444408_111107</name>
</gene>
<accession>A0A1M5A0N1</accession>
<dbReference type="AlphaFoldDB" id="A0A1M5A0N1"/>
<dbReference type="Proteomes" id="UP000184236">
    <property type="component" value="Unassembled WGS sequence"/>
</dbReference>
<sequence length="208" mass="23754">MKYLYLNGKNSVALTYIEDSSKKSIVKDVFIDNIVHVFKDGENPNKEAYAEEIKRNSYKKLLNNQFENLAILTGAGSSVDIGNADKKGKILSQLWDDSENELTKDKFTLLCEKLNYDDKYDDGEIIKNLEKLLSIANTAKDYIPKDEIDIADCVDKIKNVIKGIDKKGEHEPVIENGNVIIENSDLKLTSNQDYIVYQFDFILRFVKN</sequence>
<keyword evidence="2" id="KW-1185">Reference proteome</keyword>
<evidence type="ECO:0000313" key="2">
    <source>
        <dbReference type="Proteomes" id="UP000184236"/>
    </source>
</evidence>
<evidence type="ECO:0000313" key="1">
    <source>
        <dbReference type="EMBL" id="SHF23502.1"/>
    </source>
</evidence>
<proteinExistence type="predicted"/>
<dbReference type="OrthoDB" id="9808492at2"/>
<organism evidence="1 2">
    <name type="scientific">Chryseobacterium takakiae</name>
    <dbReference type="NCBI Taxonomy" id="1302685"/>
    <lineage>
        <taxon>Bacteria</taxon>
        <taxon>Pseudomonadati</taxon>
        <taxon>Bacteroidota</taxon>
        <taxon>Flavobacteriia</taxon>
        <taxon>Flavobacteriales</taxon>
        <taxon>Weeksellaceae</taxon>
        <taxon>Chryseobacterium group</taxon>
        <taxon>Chryseobacterium</taxon>
    </lineage>
</organism>
<protein>
    <submittedName>
        <fullName evidence="1">Uncharacterized protein</fullName>
    </submittedName>
</protein>
<reference evidence="2" key="1">
    <citation type="submission" date="2016-11" db="EMBL/GenBank/DDBJ databases">
        <authorList>
            <person name="Varghese N."/>
            <person name="Submissions S."/>
        </authorList>
    </citation>
    <scope>NUCLEOTIDE SEQUENCE [LARGE SCALE GENOMIC DNA]</scope>
    <source>
        <strain evidence="2">DSM 26898</strain>
    </source>
</reference>